<dbReference type="InterPro" id="IPR050346">
    <property type="entry name" value="FMO-like"/>
</dbReference>
<evidence type="ECO:0000256" key="1">
    <source>
        <dbReference type="ARBA" id="ARBA00009183"/>
    </source>
</evidence>
<evidence type="ECO:0000256" key="3">
    <source>
        <dbReference type="ARBA" id="ARBA00022827"/>
    </source>
</evidence>
<dbReference type="Pfam" id="PF19834">
    <property type="entry name" value="DUF6314"/>
    <property type="match status" value="1"/>
</dbReference>
<dbReference type="PANTHER" id="PTHR23023">
    <property type="entry name" value="DIMETHYLANILINE MONOOXYGENASE"/>
    <property type="match status" value="1"/>
</dbReference>
<evidence type="ECO:0000313" key="6">
    <source>
        <dbReference type="EMBL" id="KAK3670308.1"/>
    </source>
</evidence>
<dbReference type="InterPro" id="IPR020946">
    <property type="entry name" value="Flavin_mOase-like"/>
</dbReference>
<dbReference type="InterPro" id="IPR045632">
    <property type="entry name" value="DUF6314"/>
</dbReference>
<proteinExistence type="inferred from homology"/>
<dbReference type="Proteomes" id="UP001274830">
    <property type="component" value="Unassembled WGS sequence"/>
</dbReference>
<dbReference type="GO" id="GO:0050660">
    <property type="term" value="F:flavin adenine dinucleotide binding"/>
    <property type="evidence" value="ECO:0007669"/>
    <property type="project" value="InterPro"/>
</dbReference>
<name>A0AAE0TRQ6_9PEZI</name>
<dbReference type="EMBL" id="JAUTXT010000058">
    <property type="protein sequence ID" value="KAK3670308.1"/>
    <property type="molecule type" value="Genomic_DNA"/>
</dbReference>
<keyword evidence="7" id="KW-1185">Reference proteome</keyword>
<dbReference type="InterPro" id="IPR000253">
    <property type="entry name" value="FHA_dom"/>
</dbReference>
<dbReference type="PROSITE" id="PS50006">
    <property type="entry name" value="FHA_DOMAIN"/>
    <property type="match status" value="1"/>
</dbReference>
<comment type="similarity">
    <text evidence="1">Belongs to the FMO family.</text>
</comment>
<accession>A0AAE0TRQ6</accession>
<sequence>MKSVCIVGAGPAGLVTAKTFLDTEQFDVTIYEKHDRIGGIWALDEDTQDAFLSPFTPTNLSKFTVGFSDLDWNEIDARSKSSTSSVNGAKKPRVPLYPKAHHVNRYLEEYTRRYLTDAKICLSTKVISASRTCKYGSDSACWSIKTESHTGHHGQETFEHFVLASGFFSRPRSIGHDLPDASGKNEKDYSKIIHSSRFRVLADLFPRGPAQDTNILIIGGGNSAGETAAAVAMQLSNARWSPNKGQTQRYQGCKVIHVTPRPMYAIPPFVEYEEGSRSYVPVDLKLYDYSKRPQGMESYGGQQVPQVRDIVHKSIQTMVGGDQADLGSNALVSNGEGADRGTAYVALTETYSEFVRSGLIEVNAGRVLDLNYLDSLHSAVIAHDGQQSTVENISAVIYATGYDPTSAIDFLDDDVKTALDFDSTSMRLPVLLEQWQTVNRRVPDLAFVGMYEGPYWPMMEIQGRLTASRWLGETAYAEQRPFETVSRLEEMRLSMQRKGLDVGQFWFNDYLGYCEDIADHLGLSRLHGKFGPKQGCTSPARFKTANTQVSQAQAILDDLHETWFACIDKGRYVPRAVLRALHGEWNISRRIESTDLAYSGTLQGSANFHPRFPTADKSDKVFDLEYLYIESGTFTNASRLEMKASRRYVYRYAEQDDTLSIWFVKPDNDLEVDYLFHNLAFVSPVDARKAGTCVAKADHLCVEDMYWTKYTLPMEAIVLRKFEIEHVVKGPHKDYTSTTRYTRPAKRPR</sequence>
<dbReference type="GO" id="GO:0004499">
    <property type="term" value="F:N,N-dimethylaniline monooxygenase activity"/>
    <property type="evidence" value="ECO:0007669"/>
    <property type="project" value="InterPro"/>
</dbReference>
<gene>
    <name evidence="6" type="ORF">LTR78_009762</name>
</gene>
<keyword evidence="2" id="KW-0285">Flavoprotein</keyword>
<keyword evidence="4" id="KW-0560">Oxidoreductase</keyword>
<evidence type="ECO:0000313" key="7">
    <source>
        <dbReference type="Proteomes" id="UP001274830"/>
    </source>
</evidence>
<evidence type="ECO:0000256" key="2">
    <source>
        <dbReference type="ARBA" id="ARBA00022630"/>
    </source>
</evidence>
<dbReference type="Pfam" id="PF00743">
    <property type="entry name" value="FMO-like"/>
    <property type="match status" value="1"/>
</dbReference>
<dbReference type="PRINTS" id="PR00419">
    <property type="entry name" value="ADXRDTASE"/>
</dbReference>
<evidence type="ECO:0000256" key="4">
    <source>
        <dbReference type="ARBA" id="ARBA00023002"/>
    </source>
</evidence>
<organism evidence="6 7">
    <name type="scientific">Recurvomyces mirabilis</name>
    <dbReference type="NCBI Taxonomy" id="574656"/>
    <lineage>
        <taxon>Eukaryota</taxon>
        <taxon>Fungi</taxon>
        <taxon>Dikarya</taxon>
        <taxon>Ascomycota</taxon>
        <taxon>Pezizomycotina</taxon>
        <taxon>Dothideomycetes</taxon>
        <taxon>Dothideomycetidae</taxon>
        <taxon>Mycosphaerellales</taxon>
        <taxon>Teratosphaeriaceae</taxon>
        <taxon>Recurvomyces</taxon>
    </lineage>
</organism>
<dbReference type="InterPro" id="IPR036188">
    <property type="entry name" value="FAD/NAD-bd_sf"/>
</dbReference>
<dbReference type="GO" id="GO:0050661">
    <property type="term" value="F:NADP binding"/>
    <property type="evidence" value="ECO:0007669"/>
    <property type="project" value="InterPro"/>
</dbReference>
<reference evidence="6" key="1">
    <citation type="submission" date="2023-07" db="EMBL/GenBank/DDBJ databases">
        <title>Black Yeasts Isolated from many extreme environments.</title>
        <authorList>
            <person name="Coleine C."/>
            <person name="Stajich J.E."/>
            <person name="Selbmann L."/>
        </authorList>
    </citation>
    <scope>NUCLEOTIDE SEQUENCE</scope>
    <source>
        <strain evidence="6">CCFEE 5485</strain>
    </source>
</reference>
<dbReference type="SUPFAM" id="SSF51905">
    <property type="entry name" value="FAD/NAD(P)-binding domain"/>
    <property type="match status" value="1"/>
</dbReference>
<protein>
    <recommendedName>
        <fullName evidence="5">FHA domain-containing protein</fullName>
    </recommendedName>
</protein>
<dbReference type="Gene3D" id="3.50.50.60">
    <property type="entry name" value="FAD/NAD(P)-binding domain"/>
    <property type="match status" value="1"/>
</dbReference>
<keyword evidence="3" id="KW-0274">FAD</keyword>
<dbReference type="AlphaFoldDB" id="A0AAE0TRQ6"/>
<feature type="domain" description="FHA" evidence="5">
    <location>
        <begin position="585"/>
        <end position="640"/>
    </location>
</feature>
<evidence type="ECO:0000259" key="5">
    <source>
        <dbReference type="PROSITE" id="PS50006"/>
    </source>
</evidence>
<comment type="caution">
    <text evidence="6">The sequence shown here is derived from an EMBL/GenBank/DDBJ whole genome shotgun (WGS) entry which is preliminary data.</text>
</comment>